<feature type="transmembrane region" description="Helical" evidence="1">
    <location>
        <begin position="524"/>
        <end position="543"/>
    </location>
</feature>
<keyword evidence="1" id="KW-0472">Membrane</keyword>
<dbReference type="Pfam" id="PF09843">
    <property type="entry name" value="DUF2070"/>
    <property type="match status" value="1"/>
</dbReference>
<dbReference type="KEGG" id="shc:Shell_1128"/>
<dbReference type="OrthoDB" id="8914at2157"/>
<organism evidence="3 4">
    <name type="scientific">Staphylothermus hellenicus (strain DSM 12710 / JCM 10830 / BK20S6-10-b1 / P8)</name>
    <dbReference type="NCBI Taxonomy" id="591019"/>
    <lineage>
        <taxon>Archaea</taxon>
        <taxon>Thermoproteota</taxon>
        <taxon>Thermoprotei</taxon>
        <taxon>Desulfurococcales</taxon>
        <taxon>Desulfurococcaceae</taxon>
        <taxon>Staphylothermus</taxon>
    </lineage>
</organism>
<feature type="transmembrane region" description="Helical" evidence="1">
    <location>
        <begin position="125"/>
        <end position="155"/>
    </location>
</feature>
<dbReference type="RefSeq" id="WP_013143428.1">
    <property type="nucleotide sequence ID" value="NC_014205.1"/>
</dbReference>
<evidence type="ECO:0000313" key="4">
    <source>
        <dbReference type="Proteomes" id="UP000002573"/>
    </source>
</evidence>
<feature type="transmembrane region" description="Helical" evidence="1">
    <location>
        <begin position="45"/>
        <end position="65"/>
    </location>
</feature>
<keyword evidence="1" id="KW-0812">Transmembrane</keyword>
<feature type="transmembrane region" description="Helical" evidence="1">
    <location>
        <begin position="86"/>
        <end position="113"/>
    </location>
</feature>
<dbReference type="Proteomes" id="UP000002573">
    <property type="component" value="Chromosome"/>
</dbReference>
<dbReference type="InterPro" id="IPR019204">
    <property type="entry name" value="DUF2070_membrane"/>
</dbReference>
<dbReference type="GeneID" id="9234417"/>
<proteinExistence type="predicted"/>
<dbReference type="EMBL" id="CP002051">
    <property type="protein sequence ID" value="ADI32230.1"/>
    <property type="molecule type" value="Genomic_DNA"/>
</dbReference>
<dbReference type="AlphaFoldDB" id="D7D8Y4"/>
<sequence>MRIFKPNSELSKYYSFIFRLPGYYVVILLIISVNLLFFVHIGYNILIYIIYFILVFLTVSVYGLLSNSPYKRLKRSLFLALMTETYAFIIGFFDVGLGIVSSTVMIIIGLLGVDGTSIRKYILSIIPPLLVLLVFNMYNYILLLLVPILLDYIIYKIMSTHKIGRYPAPDIGSMFVRNILERKRDIEKVFEDLGEEEIVNPRIIYNDNELFMLYSDIHYGPFSNTGSSMLPTLLYEKLKNKYSSVVVLHGMGSHDRNISTFKETIRFIDYIIKNIDDTNSEHIKFHGYERISDGEWDLLLLVFNKLSMIFVSRSEGIDDLPYELQKEYELKAAQAGLGDLILIDCHNHELESKPNIDALRKLLDKAIDRISEIKADNNEKTLIYRAKTIKIRSPGVIGSNIILIQLGDKPEKLLSLIYISGNNMEPGLREKIRKVLSEKYGIDQKSIEVFTNDEHTETGIYASTIYIPVQYNDKLLTAILEGYKDLLGKEFKKDLKYKKLSIKTKLMKNTAWKLLELVHKPFKLSLILVWSYILLTPFVLFLIKELFII</sequence>
<dbReference type="HOGENOM" id="CLU_488036_0_0_2"/>
<name>D7D8Y4_STAHD</name>
<evidence type="ECO:0000256" key="1">
    <source>
        <dbReference type="SAM" id="Phobius"/>
    </source>
</evidence>
<feature type="transmembrane region" description="Helical" evidence="1">
    <location>
        <begin position="21"/>
        <end position="39"/>
    </location>
</feature>
<gene>
    <name evidence="3" type="ordered locus">Shell_1128</name>
</gene>
<evidence type="ECO:0000259" key="2">
    <source>
        <dbReference type="Pfam" id="PF09843"/>
    </source>
</evidence>
<accession>D7D8Y4</accession>
<protein>
    <submittedName>
        <fullName evidence="3">Membrane protein-like protein</fullName>
    </submittedName>
</protein>
<keyword evidence="1" id="KW-1133">Transmembrane helix</keyword>
<evidence type="ECO:0000313" key="3">
    <source>
        <dbReference type="EMBL" id="ADI32230.1"/>
    </source>
</evidence>
<dbReference type="eggNOG" id="arCOG04351">
    <property type="taxonomic scope" value="Archaea"/>
</dbReference>
<keyword evidence="4" id="KW-1185">Reference proteome</keyword>
<reference evidence="3 4" key="2">
    <citation type="journal article" date="2011" name="Stand. Genomic Sci.">
        <title>Complete genome sequence of Staphylothermus hellenicus P8.</title>
        <authorList>
            <person name="Anderson I."/>
            <person name="Wirth R."/>
            <person name="Lucas S."/>
            <person name="Copeland A."/>
            <person name="Lapidus A."/>
            <person name="Cheng J.F."/>
            <person name="Goodwin L."/>
            <person name="Pitluck S."/>
            <person name="Davenport K."/>
            <person name="Detter J.C."/>
            <person name="Han C."/>
            <person name="Tapia R."/>
            <person name="Land M."/>
            <person name="Hauser L."/>
            <person name="Pati A."/>
            <person name="Mikhailova N."/>
            <person name="Woyke T."/>
            <person name="Klenk H.P."/>
            <person name="Kyrpides N."/>
            <person name="Ivanova N."/>
        </authorList>
    </citation>
    <scope>NUCLEOTIDE SEQUENCE [LARGE SCALE GENOMIC DNA]</scope>
    <source>
        <strain evidence="4">DSM 12710 / JCM 10830 / BK20S6-10-b1 / P8</strain>
    </source>
</reference>
<feature type="domain" description="DUF2070" evidence="2">
    <location>
        <begin position="11"/>
        <end position="540"/>
    </location>
</feature>
<reference evidence="4" key="1">
    <citation type="submission" date="2010-05" db="EMBL/GenBank/DDBJ databases">
        <title>Complete sequence of Staphylothermus hellenicus DSM 12710.</title>
        <authorList>
            <consortium name="US DOE Joint Genome Institute"/>
            <person name="Lucas S."/>
            <person name="Copeland A."/>
            <person name="Lapidus A."/>
            <person name="Cheng J.-F."/>
            <person name="Bruce D."/>
            <person name="Goodwin L."/>
            <person name="Pitluck S."/>
            <person name="Davenport K."/>
            <person name="Detter J.C."/>
            <person name="Han C."/>
            <person name="Tapia R."/>
            <person name="Larimer F."/>
            <person name="Land M."/>
            <person name="Hauser L."/>
            <person name="Kyrpides N."/>
            <person name="Mikhailova N."/>
            <person name="Anderson I.J."/>
            <person name="Woyke T."/>
        </authorList>
    </citation>
    <scope>NUCLEOTIDE SEQUENCE [LARGE SCALE GENOMIC DNA]</scope>
    <source>
        <strain evidence="4">DSM 12710 / JCM 10830 / BK20S6-10-b1 / P8</strain>
    </source>
</reference>
<dbReference type="STRING" id="591019.Shell_1128"/>